<dbReference type="Proteomes" id="UP000253792">
    <property type="component" value="Unassembled WGS sequence"/>
</dbReference>
<evidence type="ECO:0000313" key="3">
    <source>
        <dbReference type="Proteomes" id="UP000253792"/>
    </source>
</evidence>
<comment type="caution">
    <text evidence="2">The sequence shown here is derived from an EMBL/GenBank/DDBJ whole genome shotgun (WGS) entry which is preliminary data.</text>
</comment>
<accession>A0A369LH56</accession>
<dbReference type="EMBL" id="PPTP01000001">
    <property type="protein sequence ID" value="RDB57546.1"/>
    <property type="molecule type" value="Genomic_DNA"/>
</dbReference>
<proteinExistence type="predicted"/>
<keyword evidence="3" id="KW-1185">Reference proteome</keyword>
<gene>
    <name evidence="2" type="ORF">C1880_01645</name>
</gene>
<feature type="domain" description="Treble clef zinc finger" evidence="1">
    <location>
        <begin position="58"/>
        <end position="114"/>
    </location>
</feature>
<dbReference type="InterPro" id="IPR025487">
    <property type="entry name" value="DUF4379"/>
</dbReference>
<evidence type="ECO:0000313" key="2">
    <source>
        <dbReference type="EMBL" id="RDB57546.1"/>
    </source>
</evidence>
<sequence length="124" mass="14168">MIANSNKRVWWKCKEGHEWSGLIVNRARKGKADPGCPYCSGRKVLAGCNDLATTHPGIAAMWHPRMNKRLKPTGVQAISRKPVWRRGECGHVYQMAVRDRVRARPGYCPYCSGRKRPERPIRLD</sequence>
<dbReference type="Pfam" id="PF14311">
    <property type="entry name" value="DUF4379"/>
    <property type="match status" value="2"/>
</dbReference>
<reference evidence="2 3" key="1">
    <citation type="journal article" date="2018" name="Elife">
        <title>Discovery and characterization of a prevalent human gut bacterial enzyme sufficient for the inactivation of a family of plant toxins.</title>
        <authorList>
            <person name="Koppel N."/>
            <person name="Bisanz J.E."/>
            <person name="Pandelia M.E."/>
            <person name="Turnbaugh P.J."/>
            <person name="Balskus E.P."/>
        </authorList>
    </citation>
    <scope>NUCLEOTIDE SEQUENCE [LARGE SCALE GENOMIC DNA]</scope>
    <source>
        <strain evidence="3">anaerobia AP69FAA</strain>
    </source>
</reference>
<protein>
    <recommendedName>
        <fullName evidence="1">Treble clef zinc finger domain-containing protein</fullName>
    </recommendedName>
</protein>
<dbReference type="AlphaFoldDB" id="A0A369LH56"/>
<dbReference type="PANTHER" id="PTHR37317">
    <property type="entry name" value="BLR8090 PROTEIN"/>
    <property type="match status" value="1"/>
</dbReference>
<feature type="domain" description="Treble clef zinc finger" evidence="1">
    <location>
        <begin position="3"/>
        <end position="42"/>
    </location>
</feature>
<evidence type="ECO:0000259" key="1">
    <source>
        <dbReference type="Pfam" id="PF14311"/>
    </source>
</evidence>
<name>A0A369LH56_9ACTN</name>
<dbReference type="PANTHER" id="PTHR37317:SF1">
    <property type="entry name" value="ZINC-RIBBON DOMAIN-CONTAINING PROTEIN-RELATED"/>
    <property type="match status" value="1"/>
</dbReference>
<dbReference type="OrthoDB" id="3196679at2"/>
<organism evidence="2 3">
    <name type="scientific">Senegalimassilia anaerobia</name>
    <dbReference type="NCBI Taxonomy" id="1473216"/>
    <lineage>
        <taxon>Bacteria</taxon>
        <taxon>Bacillati</taxon>
        <taxon>Actinomycetota</taxon>
        <taxon>Coriobacteriia</taxon>
        <taxon>Coriobacteriales</taxon>
        <taxon>Coriobacteriaceae</taxon>
        <taxon>Senegalimassilia</taxon>
    </lineage>
</organism>